<evidence type="ECO:0000256" key="1">
    <source>
        <dbReference type="SAM" id="Phobius"/>
    </source>
</evidence>
<accession>A0A7K2IPX6</accession>
<evidence type="ECO:0000313" key="4">
    <source>
        <dbReference type="Proteomes" id="UP000467124"/>
    </source>
</evidence>
<feature type="transmembrane region" description="Helical" evidence="1">
    <location>
        <begin position="31"/>
        <end position="50"/>
    </location>
</feature>
<feature type="domain" description="DUF4350" evidence="2">
    <location>
        <begin position="60"/>
        <end position="244"/>
    </location>
</feature>
<dbReference type="Proteomes" id="UP000467124">
    <property type="component" value="Unassembled WGS sequence"/>
</dbReference>
<evidence type="ECO:0000259" key="2">
    <source>
        <dbReference type="Pfam" id="PF14258"/>
    </source>
</evidence>
<protein>
    <submittedName>
        <fullName evidence="3">DUF4350 domain-containing protein</fullName>
    </submittedName>
</protein>
<evidence type="ECO:0000313" key="3">
    <source>
        <dbReference type="EMBL" id="MYR31993.1"/>
    </source>
</evidence>
<gene>
    <name evidence="3" type="ORF">GTW20_06825</name>
</gene>
<keyword evidence="1" id="KW-0812">Transmembrane</keyword>
<keyword evidence="1" id="KW-0472">Membrane</keyword>
<reference evidence="3 4" key="1">
    <citation type="journal article" date="2019" name="Nat. Commun.">
        <title>The antimicrobial potential of Streptomyces from insect microbiomes.</title>
        <authorList>
            <person name="Chevrette M.G."/>
            <person name="Carlson C.M."/>
            <person name="Ortega H.E."/>
            <person name="Thomas C."/>
            <person name="Ananiev G.E."/>
            <person name="Barns K.J."/>
            <person name="Book A.J."/>
            <person name="Cagnazzo J."/>
            <person name="Carlos C."/>
            <person name="Flanigan W."/>
            <person name="Grubbs K.J."/>
            <person name="Horn H.A."/>
            <person name="Hoffmann F.M."/>
            <person name="Klassen J.L."/>
            <person name="Knack J.J."/>
            <person name="Lewin G.R."/>
            <person name="McDonald B.R."/>
            <person name="Muller L."/>
            <person name="Melo W.G.P."/>
            <person name="Pinto-Tomas A.A."/>
            <person name="Schmitz A."/>
            <person name="Wendt-Pienkowski E."/>
            <person name="Wildman S."/>
            <person name="Zhao M."/>
            <person name="Zhang F."/>
            <person name="Bugni T.S."/>
            <person name="Andes D.R."/>
            <person name="Pupo M.T."/>
            <person name="Currie C.R."/>
        </authorList>
    </citation>
    <scope>NUCLEOTIDE SEQUENCE [LARGE SCALE GENOMIC DNA]</scope>
    <source>
        <strain evidence="3 4">SID5840</strain>
    </source>
</reference>
<dbReference type="InterPro" id="IPR025646">
    <property type="entry name" value="DUF4350"/>
</dbReference>
<proteinExistence type="predicted"/>
<organism evidence="3 4">
    <name type="scientific">Nocardiopsis alba</name>
    <dbReference type="NCBI Taxonomy" id="53437"/>
    <lineage>
        <taxon>Bacteria</taxon>
        <taxon>Bacillati</taxon>
        <taxon>Actinomycetota</taxon>
        <taxon>Actinomycetes</taxon>
        <taxon>Streptosporangiales</taxon>
        <taxon>Nocardiopsidaceae</taxon>
        <taxon>Nocardiopsis</taxon>
    </lineage>
</organism>
<name>A0A7K2IPX6_9ACTN</name>
<comment type="caution">
    <text evidence="3">The sequence shown here is derived from an EMBL/GenBank/DDBJ whole genome shotgun (WGS) entry which is preliminary data.</text>
</comment>
<dbReference type="RefSeq" id="WP_161110555.1">
    <property type="nucleotide sequence ID" value="NZ_JBEYGF010000018.1"/>
</dbReference>
<dbReference type="Pfam" id="PF14258">
    <property type="entry name" value="DUF4350"/>
    <property type="match status" value="1"/>
</dbReference>
<sequence>MTIAAPPEAPPAPVRPGPDTTVRRLWRAFRFPVILLTALSVVAVLLSLGAERFPDGLLEPDSPSPDGTRAFARILGERSDVTVVRDSGAAVDAVERAGEDTVLLVFLDHRLLPEELDTLSELGTDTVLVQPSLRSLAAFAPGTDVTGRGEASEPVAPECPLPAAEAAGDARIGGTPRFDREASTELYSVADGVVSQSCYPGRNGSALVRVDSPHGGATTVLGSGTFLTNDALDSDGNAALGLNLASAENVVWLRPDPPTQVGGATMWELLSSGLRWSLLPLVLTLALLALWRGRRMGALVPESLPVVVRASETTEGRARLYRSRRARDRAVAALRAGFLERAVPRMGLNSDSGPDAVIASLAARTGEDPGTLGPLLYPGPTDPYSADDEAMLRLADTLDGLARRLR</sequence>
<dbReference type="EMBL" id="WWHY01000001">
    <property type="protein sequence ID" value="MYR31993.1"/>
    <property type="molecule type" value="Genomic_DNA"/>
</dbReference>
<dbReference type="AlphaFoldDB" id="A0A7K2IPX6"/>
<keyword evidence="1" id="KW-1133">Transmembrane helix</keyword>